<evidence type="ECO:0000259" key="1">
    <source>
        <dbReference type="Pfam" id="PF00149"/>
    </source>
</evidence>
<reference evidence="2 3" key="1">
    <citation type="journal article" date="2015" name="Genome Biol. Evol.">
        <title>Comparative Genomics of a Bacterivorous Green Alga Reveals Evolutionary Causalities and Consequences of Phago-Mixotrophic Mode of Nutrition.</title>
        <authorList>
            <person name="Burns J.A."/>
            <person name="Paasch A."/>
            <person name="Narechania A."/>
            <person name="Kim E."/>
        </authorList>
    </citation>
    <scope>NUCLEOTIDE SEQUENCE [LARGE SCALE GENOMIC DNA]</scope>
    <source>
        <strain evidence="2 3">PLY_AMNH</strain>
    </source>
</reference>
<dbReference type="InterPro" id="IPR029052">
    <property type="entry name" value="Metallo-depent_PP-like"/>
</dbReference>
<dbReference type="InterPro" id="IPR004843">
    <property type="entry name" value="Calcineurin-like_PHP"/>
</dbReference>
<proteinExistence type="predicted"/>
<dbReference type="AlphaFoldDB" id="A0AAE0F5B5"/>
<protein>
    <recommendedName>
        <fullName evidence="1">Calcineurin-like phosphoesterase domain-containing protein</fullName>
    </recommendedName>
</protein>
<dbReference type="EMBL" id="LGRX02025762">
    <property type="protein sequence ID" value="KAK3251902.1"/>
    <property type="molecule type" value="Genomic_DNA"/>
</dbReference>
<organism evidence="2 3">
    <name type="scientific">Cymbomonas tetramitiformis</name>
    <dbReference type="NCBI Taxonomy" id="36881"/>
    <lineage>
        <taxon>Eukaryota</taxon>
        <taxon>Viridiplantae</taxon>
        <taxon>Chlorophyta</taxon>
        <taxon>Pyramimonadophyceae</taxon>
        <taxon>Pyramimonadales</taxon>
        <taxon>Pyramimonadaceae</taxon>
        <taxon>Cymbomonas</taxon>
    </lineage>
</organism>
<accession>A0AAE0F5B5</accession>
<dbReference type="GO" id="GO:0016787">
    <property type="term" value="F:hydrolase activity"/>
    <property type="evidence" value="ECO:0007669"/>
    <property type="project" value="InterPro"/>
</dbReference>
<gene>
    <name evidence="2" type="ORF">CYMTET_38780</name>
</gene>
<comment type="caution">
    <text evidence="2">The sequence shown here is derived from an EMBL/GenBank/DDBJ whole genome shotgun (WGS) entry which is preliminary data.</text>
</comment>
<name>A0AAE0F5B5_9CHLO</name>
<dbReference type="Proteomes" id="UP001190700">
    <property type="component" value="Unassembled WGS sequence"/>
</dbReference>
<dbReference type="Gene3D" id="3.60.21.10">
    <property type="match status" value="1"/>
</dbReference>
<dbReference type="PANTHER" id="PTHR36492:SF2">
    <property type="entry name" value="[ACYL-CARRIER-PROTEIN] PHOSPHODIESTERASE PPTH"/>
    <property type="match status" value="1"/>
</dbReference>
<feature type="domain" description="Calcineurin-like phosphoesterase" evidence="1">
    <location>
        <begin position="25"/>
        <end position="248"/>
    </location>
</feature>
<evidence type="ECO:0000313" key="2">
    <source>
        <dbReference type="EMBL" id="KAK3251902.1"/>
    </source>
</evidence>
<evidence type="ECO:0000313" key="3">
    <source>
        <dbReference type="Proteomes" id="UP001190700"/>
    </source>
</evidence>
<dbReference type="InterPro" id="IPR052963">
    <property type="entry name" value="Pantetheine_PDE"/>
</dbReference>
<keyword evidence="3" id="KW-1185">Reference proteome</keyword>
<dbReference type="Pfam" id="PF00149">
    <property type="entry name" value="Metallophos"/>
    <property type="match status" value="1"/>
</dbReference>
<dbReference type="CDD" id="cd00838">
    <property type="entry name" value="MPP_superfamily"/>
    <property type="match status" value="1"/>
</dbReference>
<sequence length="355" mass="40221">MSSAGYLKFFERFDGEAPHFDGRAIYAISDLHVDSKVNRDWVNSLPAQDHLEDALIVAGDVATNLEVLESTLVALLEKFGAVWFCPGNHELWCTPDKKGQSHSIEKFFAILQLCRKLGVRTEPGTVGTSAAIVPMYSWYKPVSADIPKVVKYFDRSCRWTKGVGNPEDPQDSLYPGISEFFAQLNEKRLELDYENRHIISFTHFVPHLELFYGRRDLVHVMGCDLIGKQVQQMQKQTNQQTHIFGHSHMNVDTTKNGIRFVQHAVGNATDYFAAEARSFGPKTFVTLIGYIPYNFGKVLGAIGMQHKKIHGMHQMMFGMVPELSDVLTQPYPCYIKRYADVKVSNVCVNVHNKLM</sequence>
<dbReference type="SUPFAM" id="SSF56300">
    <property type="entry name" value="Metallo-dependent phosphatases"/>
    <property type="match status" value="1"/>
</dbReference>
<dbReference type="PANTHER" id="PTHR36492">
    <property type="match status" value="1"/>
</dbReference>